<evidence type="ECO:0000256" key="1">
    <source>
        <dbReference type="ARBA" id="ARBA00004651"/>
    </source>
</evidence>
<dbReference type="GO" id="GO:0009236">
    <property type="term" value="P:cobalamin biosynthetic process"/>
    <property type="evidence" value="ECO:0007669"/>
    <property type="project" value="UniProtKB-UniRule"/>
</dbReference>
<dbReference type="GO" id="GO:0015420">
    <property type="term" value="F:ABC-type vitamin B12 transporter activity"/>
    <property type="evidence" value="ECO:0007669"/>
    <property type="project" value="UniProtKB-UniRule"/>
</dbReference>
<evidence type="ECO:0000313" key="10">
    <source>
        <dbReference type="EMBL" id="GFE93548.1"/>
    </source>
</evidence>
<comment type="similarity">
    <text evidence="3 9">Belongs to the CobD/CbiB family.</text>
</comment>
<evidence type="ECO:0000256" key="7">
    <source>
        <dbReference type="ARBA" id="ARBA00022989"/>
    </source>
</evidence>
<evidence type="ECO:0000313" key="11">
    <source>
        <dbReference type="Proteomes" id="UP000548726"/>
    </source>
</evidence>
<evidence type="ECO:0000256" key="6">
    <source>
        <dbReference type="ARBA" id="ARBA00022692"/>
    </source>
</evidence>
<dbReference type="PANTHER" id="PTHR34308:SF1">
    <property type="entry name" value="COBALAMIN BIOSYNTHESIS PROTEIN CBIB"/>
    <property type="match status" value="1"/>
</dbReference>
<comment type="caution">
    <text evidence="9">Lacks conserved residue(s) required for the propagation of feature annotation.</text>
</comment>
<keyword evidence="5 9" id="KW-0169">Cobalamin biosynthesis</keyword>
<comment type="subcellular location">
    <subcellularLocation>
        <location evidence="1 9">Cell membrane</location>
        <topology evidence="1 9">Multi-pass membrane protein</topology>
    </subcellularLocation>
</comment>
<comment type="caution">
    <text evidence="10">The sequence shown here is derived from an EMBL/GenBank/DDBJ whole genome shotgun (WGS) entry which is preliminary data.</text>
</comment>
<dbReference type="HAMAP" id="MF_00024">
    <property type="entry name" value="CobD_CbiB"/>
    <property type="match status" value="1"/>
</dbReference>
<comment type="pathway">
    <text evidence="2 9">Cofactor biosynthesis; adenosylcobalamin biosynthesis.</text>
</comment>
<comment type="function">
    <text evidence="9">Converts cobyric acid to cobinamide by the addition of aminopropanol on the F carboxylic group.</text>
</comment>
<evidence type="ECO:0000256" key="5">
    <source>
        <dbReference type="ARBA" id="ARBA00022573"/>
    </source>
</evidence>
<accession>A0A6V8I7F5</accession>
<evidence type="ECO:0000256" key="4">
    <source>
        <dbReference type="ARBA" id="ARBA00022475"/>
    </source>
</evidence>
<feature type="transmembrane region" description="Helical" evidence="9">
    <location>
        <begin position="357"/>
        <end position="374"/>
    </location>
</feature>
<protein>
    <recommendedName>
        <fullName evidence="9">Cobalamin biosynthesis protein CobD</fullName>
    </recommendedName>
</protein>
<dbReference type="PANTHER" id="PTHR34308">
    <property type="entry name" value="COBALAMIN BIOSYNTHESIS PROTEIN CBIB"/>
    <property type="match status" value="1"/>
</dbReference>
<evidence type="ECO:0000256" key="9">
    <source>
        <dbReference type="HAMAP-Rule" id="MF_00024"/>
    </source>
</evidence>
<reference evidence="10 11" key="1">
    <citation type="journal article" date="2020" name="Cell Rep.">
        <title>Local necrotic cells trigger systemic immune activation via gut microbiome dysbiosis in Drosophila.</title>
        <authorList>
            <person name="Kosakamoto H."/>
            <person name="Yamauchi T."/>
            <person name="Akuzawa-Tokita Y."/>
            <person name="Nishimura K."/>
            <person name="Soga T."/>
            <person name="Murakami T."/>
            <person name="Mori H."/>
            <person name="Yamamoto K."/>
            <person name="Miyazaki R."/>
            <person name="Koto A."/>
            <person name="Miura M."/>
            <person name="Obata F."/>
        </authorList>
    </citation>
    <scope>NUCLEOTIDE SEQUENCE [LARGE SCALE GENOMIC DNA]</scope>
    <source>
        <strain evidence="10 11">Ai</strain>
    </source>
</reference>
<evidence type="ECO:0000256" key="8">
    <source>
        <dbReference type="ARBA" id="ARBA00023136"/>
    </source>
</evidence>
<dbReference type="AlphaFoldDB" id="A0A6V8I7F5"/>
<evidence type="ECO:0000256" key="3">
    <source>
        <dbReference type="ARBA" id="ARBA00006263"/>
    </source>
</evidence>
<dbReference type="GO" id="GO:0005886">
    <property type="term" value="C:plasma membrane"/>
    <property type="evidence" value="ECO:0007669"/>
    <property type="project" value="UniProtKB-SubCell"/>
</dbReference>
<dbReference type="Pfam" id="PF03186">
    <property type="entry name" value="CobD_Cbib"/>
    <property type="match status" value="1"/>
</dbReference>
<evidence type="ECO:0000256" key="2">
    <source>
        <dbReference type="ARBA" id="ARBA00004953"/>
    </source>
</evidence>
<proteinExistence type="inferred from homology"/>
<dbReference type="EMBL" id="BLJP01000005">
    <property type="protein sequence ID" value="GFE93548.1"/>
    <property type="molecule type" value="Genomic_DNA"/>
</dbReference>
<keyword evidence="6 9" id="KW-0812">Transmembrane</keyword>
<keyword evidence="4 9" id="KW-1003">Cell membrane</keyword>
<dbReference type="UniPathway" id="UPA00148"/>
<organism evidence="10 11">
    <name type="scientific">Acetobacter persici</name>
    <dbReference type="NCBI Taxonomy" id="1076596"/>
    <lineage>
        <taxon>Bacteria</taxon>
        <taxon>Pseudomonadati</taxon>
        <taxon>Pseudomonadota</taxon>
        <taxon>Alphaproteobacteria</taxon>
        <taxon>Acetobacterales</taxon>
        <taxon>Acetobacteraceae</taxon>
        <taxon>Acetobacter</taxon>
    </lineage>
</organism>
<keyword evidence="8 9" id="KW-0472">Membrane</keyword>
<dbReference type="Proteomes" id="UP000548726">
    <property type="component" value="Unassembled WGS sequence"/>
</dbReference>
<sequence length="376" mass="39117">MMGVDAHAAPGGSTGIDPEEAGVVVCWLSCTFLAGSAPACPLSESAARMVFPLSVTFPVAALAAVLEAACGYPPALLPAIGHPVMWIGALIDMLDTALNRPDFSEQKRRMMGILALILIIGVPLWVTEAVLDLGSRALPAPLMLGVQAVAACTLVAQKSLWEHVRAVGTGLRQGGLAGGRQAVAQIVGRDTAALDEAGIVRAALESLAENFSDGVVAPLFWTALFGLPGAVFYKAANTADSMIGHLTPRHAAFGWAAAKLDDVVNLPASRLAALCLILAAPAERRAAARAAVRRDAPRHRSPNAGWPEAAMAGALRLRLAGPRLYKGVRVDDAWMGNGTPDATVADLDRGLVLYRRACLILVGVLLVGALLFMIPA</sequence>
<keyword evidence="11" id="KW-1185">Reference proteome</keyword>
<dbReference type="GO" id="GO:0048472">
    <property type="term" value="F:threonine-phosphate decarboxylase activity"/>
    <property type="evidence" value="ECO:0007669"/>
    <property type="project" value="InterPro"/>
</dbReference>
<feature type="transmembrane region" description="Helical" evidence="9">
    <location>
        <begin position="110"/>
        <end position="126"/>
    </location>
</feature>
<gene>
    <name evidence="9 10" type="primary">cobD</name>
    <name evidence="10" type="ORF">DmAi_16070</name>
</gene>
<keyword evidence="7 9" id="KW-1133">Transmembrane helix</keyword>
<dbReference type="InterPro" id="IPR004485">
    <property type="entry name" value="Cobalamin_biosynth_CobD/CbiB"/>
</dbReference>
<name>A0A6V8I7F5_9PROT</name>
<dbReference type="NCBIfam" id="TIGR00380">
    <property type="entry name" value="cobal_cbiB"/>
    <property type="match status" value="1"/>
</dbReference>